<evidence type="ECO:0008006" key="5">
    <source>
        <dbReference type="Google" id="ProtNLM"/>
    </source>
</evidence>
<feature type="compositionally biased region" description="Low complexity" evidence="2">
    <location>
        <begin position="725"/>
        <end position="745"/>
    </location>
</feature>
<dbReference type="OrthoDB" id="66599at2759"/>
<dbReference type="SUPFAM" id="SSF48371">
    <property type="entry name" value="ARM repeat"/>
    <property type="match status" value="1"/>
</dbReference>
<accession>A0A5J4WQW3</accession>
<proteinExistence type="predicted"/>
<gene>
    <name evidence="3" type="ORF">EZS28_007699</name>
</gene>
<organism evidence="3 4">
    <name type="scientific">Streblomastix strix</name>
    <dbReference type="NCBI Taxonomy" id="222440"/>
    <lineage>
        <taxon>Eukaryota</taxon>
        <taxon>Metamonada</taxon>
        <taxon>Preaxostyla</taxon>
        <taxon>Oxymonadida</taxon>
        <taxon>Streblomastigidae</taxon>
        <taxon>Streblomastix</taxon>
    </lineage>
</organism>
<dbReference type="PANTHER" id="PTHR13371">
    <property type="entry name" value="GLYCINE-, GLUTAMATE-, THIENYLCYCLOHEXYLPIPERIDINE-BINDING PROTEIN"/>
    <property type="match status" value="1"/>
</dbReference>
<evidence type="ECO:0000313" key="4">
    <source>
        <dbReference type="Proteomes" id="UP000324800"/>
    </source>
</evidence>
<name>A0A5J4WQW3_9EUKA</name>
<feature type="compositionally biased region" description="Acidic residues" evidence="2">
    <location>
        <begin position="763"/>
        <end position="780"/>
    </location>
</feature>
<dbReference type="InterPro" id="IPR011989">
    <property type="entry name" value="ARM-like"/>
</dbReference>
<dbReference type="Pfam" id="PF21040">
    <property type="entry name" value="CEP104-like_TOG"/>
    <property type="match status" value="1"/>
</dbReference>
<dbReference type="InterPro" id="IPR052607">
    <property type="entry name" value="CEP104-like"/>
</dbReference>
<evidence type="ECO:0000256" key="1">
    <source>
        <dbReference type="SAM" id="Coils"/>
    </source>
</evidence>
<sequence>MPVLRRGRDLLQISKRILVEIMAGNLNTQLIEMHVGVPRDGIYAQEEEDYINAALQQLGIEECNIDDHSKSLLEAMLVKKEEAVRLEDFDEAQKWKLAIEKFKNCANELSTLEKQKEQAKLQEDFDTAKKAKQEIDKIRKQIVNITKEKDEQQILPPKDIIKQENEQQENKQQKQSPVKPQFNYDDIPVGGSSKISPSHLSMNQIKNNSPSQLMLSHQVKTTRTDGMSQEELEAFGLIPKGTTKLREKNSFIDNEILKVNNKDDEDDDQENNKLKQASQPKSKVSPIKSPLKNLISNQKKSPIKVKQQQQQDDDEDDNNSVVLMQPIGNEKQTAIAKERSKKEAEKEFEKQQKLRTDDAPPLTDKEMDEYQFAVEVLGERIVARMKSATWAHRNQAMLDIIQLAEGKDPTPSKQKKQGLSDPDQIIRVEQQNLIKMTMDTNMQVYCSCLDAITHLVQLSISQQQYSNNPLSQRERKQFLDNCLLHIIPKMSESTKKTSEKSINFVKFCAENTQILGPALVAVMLIPTHTTMPQQSNQQQQSQSQVGPSLSKIFPPSSSSQQESNKISSSLSQTQSQQQPSHTNLISSQMTIKCVPVSNWKANYDRLIILKDLIKKKGVLSTGNLSDSLLKYIFTQLTSPNEKVRDLAMEIFGVLFRNKLIKSQLPLPQLLEKEGIPMPIIKKLVEKMKETNKIPSKNDDDDDYNEQQPDDDYEQRLNKLQMSINKPKQQQQQQTQQPQPSAPKQKYLQKQTPKQPSKVANENALDDDDIGASEEFEEEEDWTYCEYCGQEDLNWVKEDVHKHQVEV</sequence>
<dbReference type="Gene3D" id="1.25.10.10">
    <property type="entry name" value="Leucine-rich Repeat Variant"/>
    <property type="match status" value="1"/>
</dbReference>
<protein>
    <recommendedName>
        <fullName evidence="5">TOG domain-containing protein</fullName>
    </recommendedName>
</protein>
<dbReference type="AlphaFoldDB" id="A0A5J4WQW3"/>
<dbReference type="EMBL" id="SNRW01001343">
    <property type="protein sequence ID" value="KAA6396775.1"/>
    <property type="molecule type" value="Genomic_DNA"/>
</dbReference>
<feature type="compositionally biased region" description="Polar residues" evidence="2">
    <location>
        <begin position="747"/>
        <end position="759"/>
    </location>
</feature>
<reference evidence="3 4" key="1">
    <citation type="submission" date="2019-03" db="EMBL/GenBank/DDBJ databases">
        <title>Single cell metagenomics reveals metabolic interactions within the superorganism composed of flagellate Streblomastix strix and complex community of Bacteroidetes bacteria on its surface.</title>
        <authorList>
            <person name="Treitli S.C."/>
            <person name="Kolisko M."/>
            <person name="Husnik F."/>
            <person name="Keeling P."/>
            <person name="Hampl V."/>
        </authorList>
    </citation>
    <scope>NUCLEOTIDE SEQUENCE [LARGE SCALE GENOMIC DNA]</scope>
    <source>
        <strain evidence="3">ST1C</strain>
    </source>
</reference>
<feature type="region of interest" description="Disordered" evidence="2">
    <location>
        <begin position="165"/>
        <end position="214"/>
    </location>
</feature>
<dbReference type="GO" id="GO:0005929">
    <property type="term" value="C:cilium"/>
    <property type="evidence" value="ECO:0007669"/>
    <property type="project" value="TreeGrafter"/>
</dbReference>
<feature type="compositionally biased region" description="Basic and acidic residues" evidence="2">
    <location>
        <begin position="336"/>
        <end position="358"/>
    </location>
</feature>
<feature type="region of interest" description="Disordered" evidence="2">
    <location>
        <begin position="260"/>
        <end position="364"/>
    </location>
</feature>
<dbReference type="Proteomes" id="UP000324800">
    <property type="component" value="Unassembled WGS sequence"/>
</dbReference>
<feature type="compositionally biased region" description="Low complexity" evidence="2">
    <location>
        <begin position="533"/>
        <end position="580"/>
    </location>
</feature>
<dbReference type="PANTHER" id="PTHR13371:SF0">
    <property type="entry name" value="CENTROSOMAL PROTEIN OF 104 KDA"/>
    <property type="match status" value="1"/>
</dbReference>
<comment type="caution">
    <text evidence="3">The sequence shown here is derived from an EMBL/GenBank/DDBJ whole genome shotgun (WGS) entry which is preliminary data.</text>
</comment>
<feature type="coiled-coil region" evidence="1">
    <location>
        <begin position="102"/>
        <end position="155"/>
    </location>
</feature>
<dbReference type="InterPro" id="IPR016024">
    <property type="entry name" value="ARM-type_fold"/>
</dbReference>
<evidence type="ECO:0000256" key="2">
    <source>
        <dbReference type="SAM" id="MobiDB-lite"/>
    </source>
</evidence>
<evidence type="ECO:0000313" key="3">
    <source>
        <dbReference type="EMBL" id="KAA6396775.1"/>
    </source>
</evidence>
<feature type="region of interest" description="Disordered" evidence="2">
    <location>
        <begin position="724"/>
        <end position="780"/>
    </location>
</feature>
<feature type="compositionally biased region" description="Polar residues" evidence="2">
    <location>
        <begin position="193"/>
        <end position="214"/>
    </location>
</feature>
<keyword evidence="1" id="KW-0175">Coiled coil</keyword>
<feature type="region of interest" description="Disordered" evidence="2">
    <location>
        <begin position="531"/>
        <end position="583"/>
    </location>
</feature>